<evidence type="ECO:0000256" key="1">
    <source>
        <dbReference type="SAM" id="MobiDB-lite"/>
    </source>
</evidence>
<evidence type="ECO:0000313" key="2">
    <source>
        <dbReference type="EMBL" id="QQR40072.1"/>
    </source>
</evidence>
<sequence>MAPAAFAVPIGASPSSHDRCVTEHATIGTDLGVDLNEAVEHSHAHCPHKLTVDEAGRSTTHSASIGIVIRWPSHAVPDRGDRRDYSPDRPPSYI</sequence>
<dbReference type="RefSeq" id="WP_201635082.1">
    <property type="nucleotide sequence ID" value="NZ_CP068046.1"/>
</dbReference>
<reference evidence="2 3" key="1">
    <citation type="submission" date="2021-01" db="EMBL/GenBank/DDBJ databases">
        <title>Genome seq and assembly of Devosia sp. LEGU1.</title>
        <authorList>
            <person name="Chhetri G."/>
        </authorList>
    </citation>
    <scope>NUCLEOTIDE SEQUENCE [LARGE SCALE GENOMIC DNA]</scope>
    <source>
        <strain evidence="2 3">LEGU1</strain>
    </source>
</reference>
<dbReference type="EMBL" id="CP068046">
    <property type="protein sequence ID" value="QQR40072.1"/>
    <property type="molecule type" value="Genomic_DNA"/>
</dbReference>
<proteinExistence type="predicted"/>
<keyword evidence="3" id="KW-1185">Reference proteome</keyword>
<gene>
    <name evidence="2" type="ORF">JI748_03395</name>
</gene>
<protein>
    <submittedName>
        <fullName evidence="2">Uncharacterized protein</fullName>
    </submittedName>
</protein>
<feature type="compositionally biased region" description="Basic and acidic residues" evidence="1">
    <location>
        <begin position="76"/>
        <end position="87"/>
    </location>
</feature>
<organism evidence="2 3">
    <name type="scientific">Devosia rhizoryzae</name>
    <dbReference type="NCBI Taxonomy" id="2774137"/>
    <lineage>
        <taxon>Bacteria</taxon>
        <taxon>Pseudomonadati</taxon>
        <taxon>Pseudomonadota</taxon>
        <taxon>Alphaproteobacteria</taxon>
        <taxon>Hyphomicrobiales</taxon>
        <taxon>Devosiaceae</taxon>
        <taxon>Devosia</taxon>
    </lineage>
</organism>
<dbReference type="Proteomes" id="UP000595857">
    <property type="component" value="Chromosome"/>
</dbReference>
<name>A0ABX7C727_9HYPH</name>
<feature type="region of interest" description="Disordered" evidence="1">
    <location>
        <begin position="75"/>
        <end position="94"/>
    </location>
</feature>
<accession>A0ABX7C727</accession>
<evidence type="ECO:0000313" key="3">
    <source>
        <dbReference type="Proteomes" id="UP000595857"/>
    </source>
</evidence>